<dbReference type="SUPFAM" id="SSF56925">
    <property type="entry name" value="OMPA-like"/>
    <property type="match status" value="1"/>
</dbReference>
<name>A0A1A6Y070_STEMA</name>
<evidence type="ECO:0000256" key="2">
    <source>
        <dbReference type="SAM" id="SignalP"/>
    </source>
</evidence>
<sequence>MKKHIVPLAIATACLAAPLSASAADREGLYGFAGMGMTSIDAEFSTGGDRRDQSANGTTVLAGAGYRMSRHLAVEADAHSMVRKADLGALGRVASYGVRGSVVGIVPIGEKVELFGKVSVGAERTRWGAGSDKVSRNAATTVNLGTGVGARYWLSPNTGISLGIDAVPGMKINGTRGRGELSGASVGAGAQHQF</sequence>
<evidence type="ECO:0000313" key="4">
    <source>
        <dbReference type="EMBL" id="OBU68365.1"/>
    </source>
</evidence>
<dbReference type="Pfam" id="PF13505">
    <property type="entry name" value="OMP_b-brl"/>
    <property type="match status" value="1"/>
</dbReference>
<feature type="chain" id="PRO_5008353839" description="Outer membrane protein beta-barrel domain-containing protein" evidence="2">
    <location>
        <begin position="24"/>
        <end position="194"/>
    </location>
</feature>
<dbReference type="RefSeq" id="WP_065198486.1">
    <property type="nucleotide sequence ID" value="NZ_LYVJ01000004.1"/>
</dbReference>
<evidence type="ECO:0000313" key="5">
    <source>
        <dbReference type="Proteomes" id="UP000092256"/>
    </source>
</evidence>
<protein>
    <recommendedName>
        <fullName evidence="3">Outer membrane protein beta-barrel domain-containing protein</fullName>
    </recommendedName>
</protein>
<reference evidence="4 5" key="1">
    <citation type="submission" date="2016-05" db="EMBL/GenBank/DDBJ databases">
        <title>Draft Genome Sequences of Stenotrophomonas maltophilia Strains Sm32COP, Sm41DVV, Sm46PAILV, SmF3, SmF22, SmSOFb1 and SmCVFa1, Isolated from Different Manures, in France.</title>
        <authorList>
            <person name="Nazaret S."/>
            <person name="Bodilis J."/>
        </authorList>
    </citation>
    <scope>NUCLEOTIDE SEQUENCE [LARGE SCALE GENOMIC DNA]</scope>
    <source>
        <strain evidence="4 5">Sm46PAILV</strain>
    </source>
</reference>
<organism evidence="4 5">
    <name type="scientific">Stenotrophomonas maltophilia</name>
    <name type="common">Pseudomonas maltophilia</name>
    <name type="synonym">Xanthomonas maltophilia</name>
    <dbReference type="NCBI Taxonomy" id="40324"/>
    <lineage>
        <taxon>Bacteria</taxon>
        <taxon>Pseudomonadati</taxon>
        <taxon>Pseudomonadota</taxon>
        <taxon>Gammaproteobacteria</taxon>
        <taxon>Lysobacterales</taxon>
        <taxon>Lysobacteraceae</taxon>
        <taxon>Stenotrophomonas</taxon>
        <taxon>Stenotrophomonas maltophilia group</taxon>
    </lineage>
</organism>
<feature type="signal peptide" evidence="2">
    <location>
        <begin position="1"/>
        <end position="23"/>
    </location>
</feature>
<feature type="domain" description="Outer membrane protein beta-barrel" evidence="3">
    <location>
        <begin position="11"/>
        <end position="189"/>
    </location>
</feature>
<dbReference type="EMBL" id="LYVJ01000004">
    <property type="protein sequence ID" value="OBU68365.1"/>
    <property type="molecule type" value="Genomic_DNA"/>
</dbReference>
<evidence type="ECO:0000259" key="3">
    <source>
        <dbReference type="Pfam" id="PF13505"/>
    </source>
</evidence>
<dbReference type="Gene3D" id="2.40.160.20">
    <property type="match status" value="1"/>
</dbReference>
<dbReference type="Proteomes" id="UP000092256">
    <property type="component" value="Unassembled WGS sequence"/>
</dbReference>
<evidence type="ECO:0000256" key="1">
    <source>
        <dbReference type="ARBA" id="ARBA00022729"/>
    </source>
</evidence>
<keyword evidence="1 2" id="KW-0732">Signal</keyword>
<accession>A0A1A6Y070</accession>
<dbReference type="InterPro" id="IPR027385">
    <property type="entry name" value="Beta-barrel_OMP"/>
</dbReference>
<comment type="caution">
    <text evidence="4">The sequence shown here is derived from an EMBL/GenBank/DDBJ whole genome shotgun (WGS) entry which is preliminary data.</text>
</comment>
<gene>
    <name evidence="4" type="ORF">A9K58_05970</name>
</gene>
<dbReference type="AlphaFoldDB" id="A0A1A6Y070"/>
<dbReference type="OrthoDB" id="6053397at2"/>
<dbReference type="InterPro" id="IPR011250">
    <property type="entry name" value="OMP/PagP_B-barrel"/>
</dbReference>
<proteinExistence type="predicted"/>